<feature type="compositionally biased region" description="Basic and acidic residues" evidence="8">
    <location>
        <begin position="78"/>
        <end position="93"/>
    </location>
</feature>
<evidence type="ECO:0000256" key="8">
    <source>
        <dbReference type="SAM" id="MobiDB-lite"/>
    </source>
</evidence>
<evidence type="ECO:0000256" key="5">
    <source>
        <dbReference type="ARBA" id="ARBA00023054"/>
    </source>
</evidence>
<dbReference type="Pfam" id="PF06470">
    <property type="entry name" value="SMC_hinge"/>
    <property type="match status" value="1"/>
</dbReference>
<feature type="compositionally biased region" description="Basic residues" evidence="8">
    <location>
        <begin position="126"/>
        <end position="141"/>
    </location>
</feature>
<feature type="domain" description="SMC hinge" evidence="9">
    <location>
        <begin position="818"/>
        <end position="931"/>
    </location>
</feature>
<dbReference type="Pfam" id="PF02463">
    <property type="entry name" value="SMC_N"/>
    <property type="match status" value="1"/>
</dbReference>
<dbReference type="PANTHER" id="PTHR18937:SF172">
    <property type="entry name" value="STRUCTURAL MAINTENANCE OF CHROMOSOMES PROTEIN"/>
    <property type="match status" value="1"/>
</dbReference>
<dbReference type="InterPro" id="IPR027417">
    <property type="entry name" value="P-loop_NTPase"/>
</dbReference>
<evidence type="ECO:0000256" key="1">
    <source>
        <dbReference type="ARBA" id="ARBA00004123"/>
    </source>
</evidence>
<feature type="coiled-coil region" evidence="7">
    <location>
        <begin position="1063"/>
        <end position="1097"/>
    </location>
</feature>
<dbReference type="GO" id="GO:0000796">
    <property type="term" value="C:condensin complex"/>
    <property type="evidence" value="ECO:0007669"/>
    <property type="project" value="TreeGrafter"/>
</dbReference>
<evidence type="ECO:0000313" key="11">
    <source>
        <dbReference type="Proteomes" id="UP000886653"/>
    </source>
</evidence>
<feature type="coiled-coil region" evidence="7">
    <location>
        <begin position="536"/>
        <end position="678"/>
    </location>
</feature>
<evidence type="ECO:0000256" key="3">
    <source>
        <dbReference type="ARBA" id="ARBA00022741"/>
    </source>
</evidence>
<sequence length="1464" mass="166180">MPRSNQVSNSTISRRSNRVTSTSQPNSRKSTTKTTKELGSDPEPLTNLKRSTTRHQPIEPETKTTNTRTRKRTCSSRNDSEASTKKLKSDNKHHSIVNEPIDNDTLPTRKSTKTRHEIDSEISTRSTRHSSTKSRSSRSTKVKKEEDIEQELEEGMKDEDGEKVGKVEQIVNGAKEITNAEEEEEDAAPEETNVEDDEDDRKEEEEEEEEAVDKIDEPAVVNEDQARVSEQPEPDQTQNREENNSTPVIDQTTPPPPPTVPRPPPLTPMKMSLETMVRAGEPRLVIHQIVLNNFKSYAGRQVIGPFHKSFSAIVGPNGSGKSNTIDALLFVFGFKATKMRQGKLSELIHNSSASPKGGFEYCSVEVWFRNIIDQNGPDDYTVVPNSSLIVARTATRANQSKYTINGKLSNFTEVTSLLKAKGIDLDHKRFLILQGEVESIAQMKPKSITEHDEGLLEYLEDIIGTNRFRNPIENTLKELENYNLIRSQKLERVKLVEREINLLKSRKLIADEYLNKMNLLIQSQNLLWQYYIWFSKKNLNDSNNTILNLEERLEENLKNHESDIKEKEILEKEFFEKEKDYKDVESETNEFIKALERKEQEMVQVTEKLKHSRGKLKKLKKSISEDEHAFNAANSTIKDSNSEIEKLRSELEIKEASIEKEEAELDRIRDSLKDKTQVFADQIEEKQAELAPWAAQVTSKKAALELAKSERDLLVKKTADVEAALLAAEETVKRIESESGSKSDELKTLKKEQKEYQQGIRDAQAELQKMDQEDAKLRKVVNQARQKAEEAKIARSKSSSKGQVLNSLTKLKQQGRLRGFHGRLGDLGRIDGRYDIAISTACPQLDNLVCDSVETGQKCLSHLKQTNAGRAVILCLDALAKVDDGSIETPERAPRLIDLVTPKEESFKPAFYHVLRDTVVAEDLAQANRIAFGGKRRWRVVTLDGKLIDSSGTMSGGGNRVARGLMGASMVNEEEEEYSEEVVAKLEKESSKAEERLAKHMNERAGVEEELCRLQNALPKVEMKITKLEMDLSGGIKRLEEAKRTIADIRAQDNSDSDDTAQIEELESQMEIIEGEMDKLKRKTSKIEESIKTLQEKILEVGGVQLRTQQSKVKDLKAAIEHSSSRLTKAEVAITKAERDLEKYKKQIKKNNEEIELVSIGLEELENRSTSINSETDLMRDTVENARIQLEDQREILKDIQERRNKKLKVMNKFDAEQTKLGQEKEIAEAARTKAENLVDHWSRKQASLKLNVIDNDDDDDDDDDEKMEVKKKNEEVLKQYPDEEFENFDVEMTKAEVAKLEATYLEETTKLRDQSKQLLEDLNQQRLEEFMWGFQIISGKLKEMYQMITLGGNAELELVDSLDPFSEGIIFSVMPPKKSWKNISNLSGGEKTLSSLALVFALHAFKPTPLYFMDEIDAALDFRNVSIIGNYIKDRVDKTKNCTKSIAVDNSELGVKETSTVTS</sequence>
<feature type="region of interest" description="Disordered" evidence="8">
    <location>
        <begin position="1"/>
        <end position="269"/>
    </location>
</feature>
<evidence type="ECO:0000313" key="10">
    <source>
        <dbReference type="EMBL" id="KAG0147827.1"/>
    </source>
</evidence>
<feature type="coiled-coil region" evidence="7">
    <location>
        <begin position="1127"/>
        <end position="1203"/>
    </location>
</feature>
<feature type="compositionally biased region" description="Pro residues" evidence="8">
    <location>
        <begin position="253"/>
        <end position="267"/>
    </location>
</feature>
<dbReference type="SMART" id="SM00968">
    <property type="entry name" value="SMC_hinge"/>
    <property type="match status" value="1"/>
</dbReference>
<evidence type="ECO:0000256" key="4">
    <source>
        <dbReference type="ARBA" id="ARBA00022840"/>
    </source>
</evidence>
<reference evidence="10" key="1">
    <citation type="submission" date="2013-11" db="EMBL/GenBank/DDBJ databases">
        <title>Genome sequence of the fusiform rust pathogen reveals effectors for host alternation and coevolution with pine.</title>
        <authorList>
            <consortium name="DOE Joint Genome Institute"/>
            <person name="Smith K."/>
            <person name="Pendleton A."/>
            <person name="Kubisiak T."/>
            <person name="Anderson C."/>
            <person name="Salamov A."/>
            <person name="Aerts A."/>
            <person name="Riley R."/>
            <person name="Clum A."/>
            <person name="Lindquist E."/>
            <person name="Ence D."/>
            <person name="Campbell M."/>
            <person name="Kronenberg Z."/>
            <person name="Feau N."/>
            <person name="Dhillon B."/>
            <person name="Hamelin R."/>
            <person name="Burleigh J."/>
            <person name="Smith J."/>
            <person name="Yandell M."/>
            <person name="Nelson C."/>
            <person name="Grigoriev I."/>
            <person name="Davis J."/>
        </authorList>
    </citation>
    <scope>NUCLEOTIDE SEQUENCE</scope>
    <source>
        <strain evidence="10">G11</strain>
    </source>
</reference>
<evidence type="ECO:0000259" key="9">
    <source>
        <dbReference type="SMART" id="SM00968"/>
    </source>
</evidence>
<dbReference type="PANTHER" id="PTHR18937">
    <property type="entry name" value="STRUCTURAL MAINTENANCE OF CHROMOSOMES SMC FAMILY MEMBER"/>
    <property type="match status" value="1"/>
</dbReference>
<dbReference type="GO" id="GO:0005524">
    <property type="term" value="F:ATP binding"/>
    <property type="evidence" value="ECO:0007669"/>
    <property type="project" value="UniProtKB-KW"/>
</dbReference>
<comment type="caution">
    <text evidence="10">The sequence shown here is derived from an EMBL/GenBank/DDBJ whole genome shotgun (WGS) entry which is preliminary data.</text>
</comment>
<dbReference type="GO" id="GO:0007076">
    <property type="term" value="P:mitotic chromosome condensation"/>
    <property type="evidence" value="ECO:0007669"/>
    <property type="project" value="TreeGrafter"/>
</dbReference>
<comment type="subcellular location">
    <subcellularLocation>
        <location evidence="1">Nucleus</location>
    </subcellularLocation>
</comment>
<dbReference type="Gene3D" id="3.40.50.300">
    <property type="entry name" value="P-loop containing nucleotide triphosphate hydrolases"/>
    <property type="match status" value="2"/>
</dbReference>
<dbReference type="InterPro" id="IPR003395">
    <property type="entry name" value="RecF/RecN/SMC_N"/>
</dbReference>
<dbReference type="InterPro" id="IPR010935">
    <property type="entry name" value="SMC_hinge"/>
</dbReference>
<dbReference type="FunFam" id="3.40.50.300:FF:000585">
    <property type="entry name" value="Structural maintenance of chromosomes 4"/>
    <property type="match status" value="1"/>
</dbReference>
<dbReference type="InterPro" id="IPR036277">
    <property type="entry name" value="SMC_hinge_sf"/>
</dbReference>
<protein>
    <recommendedName>
        <fullName evidence="9">SMC hinge domain-containing protein</fullName>
    </recommendedName>
</protein>
<dbReference type="SUPFAM" id="SSF75553">
    <property type="entry name" value="Smc hinge domain"/>
    <property type="match status" value="1"/>
</dbReference>
<dbReference type="EMBL" id="MU167243">
    <property type="protein sequence ID" value="KAG0147827.1"/>
    <property type="molecule type" value="Genomic_DNA"/>
</dbReference>
<feature type="coiled-coil region" evidence="7">
    <location>
        <begin position="718"/>
        <end position="787"/>
    </location>
</feature>
<gene>
    <name evidence="10" type="ORF">CROQUDRAFT_655607</name>
</gene>
<evidence type="ECO:0000256" key="6">
    <source>
        <dbReference type="ARBA" id="ARBA00023242"/>
    </source>
</evidence>
<dbReference type="GO" id="GO:0005634">
    <property type="term" value="C:nucleus"/>
    <property type="evidence" value="ECO:0007669"/>
    <property type="project" value="UniProtKB-SubCell"/>
</dbReference>
<proteinExistence type="inferred from homology"/>
<dbReference type="Proteomes" id="UP000886653">
    <property type="component" value="Unassembled WGS sequence"/>
</dbReference>
<dbReference type="Gene3D" id="1.20.1060.20">
    <property type="match status" value="1"/>
</dbReference>
<feature type="compositionally biased region" description="Acidic residues" evidence="8">
    <location>
        <begin position="179"/>
        <end position="211"/>
    </location>
</feature>
<organism evidence="10 11">
    <name type="scientific">Cronartium quercuum f. sp. fusiforme G11</name>
    <dbReference type="NCBI Taxonomy" id="708437"/>
    <lineage>
        <taxon>Eukaryota</taxon>
        <taxon>Fungi</taxon>
        <taxon>Dikarya</taxon>
        <taxon>Basidiomycota</taxon>
        <taxon>Pucciniomycotina</taxon>
        <taxon>Pucciniomycetes</taxon>
        <taxon>Pucciniales</taxon>
        <taxon>Coleosporiaceae</taxon>
        <taxon>Cronartium</taxon>
    </lineage>
</organism>
<keyword evidence="4" id="KW-0067">ATP-binding</keyword>
<evidence type="ECO:0000256" key="2">
    <source>
        <dbReference type="ARBA" id="ARBA00006005"/>
    </source>
</evidence>
<dbReference type="OrthoDB" id="5575062at2759"/>
<dbReference type="SUPFAM" id="SSF57997">
    <property type="entry name" value="Tropomyosin"/>
    <property type="match status" value="1"/>
</dbReference>
<feature type="compositionally biased region" description="Polar residues" evidence="8">
    <location>
        <begin position="1"/>
        <end position="33"/>
    </location>
</feature>
<feature type="compositionally biased region" description="Basic and acidic residues" evidence="8">
    <location>
        <begin position="154"/>
        <end position="166"/>
    </location>
</feature>
<evidence type="ECO:0000256" key="7">
    <source>
        <dbReference type="SAM" id="Coils"/>
    </source>
</evidence>
<dbReference type="Gene3D" id="1.10.287.1490">
    <property type="match status" value="1"/>
</dbReference>
<comment type="similarity">
    <text evidence="2">Belongs to the SMC family. SMC4 subfamily.</text>
</comment>
<name>A0A9P6NPB9_9BASI</name>
<keyword evidence="11" id="KW-1185">Reference proteome</keyword>
<feature type="coiled-coil region" evidence="7">
    <location>
        <begin position="983"/>
        <end position="1010"/>
    </location>
</feature>
<accession>A0A9P6NPB9</accession>
<keyword evidence="5 7" id="KW-0175">Coiled coil</keyword>
<dbReference type="SUPFAM" id="SSF52540">
    <property type="entry name" value="P-loop containing nucleoside triphosphate hydrolases"/>
    <property type="match status" value="2"/>
</dbReference>
<dbReference type="Gene3D" id="3.30.70.1620">
    <property type="match status" value="1"/>
</dbReference>
<keyword evidence="3" id="KW-0547">Nucleotide-binding</keyword>
<keyword evidence="6" id="KW-0539">Nucleus</keyword>